<feature type="binding site" evidence="6">
    <location>
        <position position="5"/>
    </location>
    <ligand>
        <name>Mg(2+)</name>
        <dbReference type="ChEBI" id="CHEBI:18420"/>
    </ligand>
</feature>
<evidence type="ECO:0000256" key="4">
    <source>
        <dbReference type="ARBA" id="ARBA00022801"/>
    </source>
</evidence>
<keyword evidence="5 6" id="KW-0460">Magnesium</keyword>
<dbReference type="GO" id="GO:0016787">
    <property type="term" value="F:hydrolase activity"/>
    <property type="evidence" value="ECO:0007669"/>
    <property type="project" value="UniProtKB-KW"/>
</dbReference>
<dbReference type="PANTHER" id="PTHR42740">
    <property type="entry name" value="RIBONUCLEASE VAPC3"/>
    <property type="match status" value="1"/>
</dbReference>
<dbReference type="SUPFAM" id="SSF88723">
    <property type="entry name" value="PIN domain-like"/>
    <property type="match status" value="1"/>
</dbReference>
<keyword evidence="4 6" id="KW-0378">Hydrolase</keyword>
<keyword evidence="2 6" id="KW-0540">Nuclease</keyword>
<dbReference type="HAMAP" id="MF_00265">
    <property type="entry name" value="VapC_Nob1"/>
    <property type="match status" value="1"/>
</dbReference>
<dbReference type="InParanoid" id="A0A4V3CSP4"/>
<evidence type="ECO:0000259" key="7">
    <source>
        <dbReference type="Pfam" id="PF01850"/>
    </source>
</evidence>
<evidence type="ECO:0000313" key="9">
    <source>
        <dbReference type="Proteomes" id="UP000295361"/>
    </source>
</evidence>
<dbReference type="AlphaFoldDB" id="A0A4V3CSP4"/>
<dbReference type="GO" id="GO:0004540">
    <property type="term" value="F:RNA nuclease activity"/>
    <property type="evidence" value="ECO:0007669"/>
    <property type="project" value="InterPro"/>
</dbReference>
<sequence length="133" mass="14699">MILVDSSVWIDYFRGTATVQTEKLDGLLGREPLAIGDLILAEVLQGFASDRDFRQAQKLLDSLEVIDLGGRDIAIKAAKNFRALRALGITVRKTIDTIIATRCIESGYTLLHCDRDFEPFVAYLGLRSAVQGI</sequence>
<dbReference type="InterPro" id="IPR022907">
    <property type="entry name" value="VapC_family"/>
</dbReference>
<feature type="binding site" evidence="6">
    <location>
        <position position="96"/>
    </location>
    <ligand>
        <name>Mg(2+)</name>
        <dbReference type="ChEBI" id="CHEBI:18420"/>
    </ligand>
</feature>
<evidence type="ECO:0000256" key="3">
    <source>
        <dbReference type="ARBA" id="ARBA00022723"/>
    </source>
</evidence>
<accession>A0A4V3CSP4</accession>
<dbReference type="InterPro" id="IPR029060">
    <property type="entry name" value="PIN-like_dom_sf"/>
</dbReference>
<dbReference type="Gene3D" id="3.40.50.1010">
    <property type="entry name" value="5'-nuclease"/>
    <property type="match status" value="1"/>
</dbReference>
<dbReference type="InterPro" id="IPR051749">
    <property type="entry name" value="PINc/VapC_TA_RNase"/>
</dbReference>
<keyword evidence="1 6" id="KW-1277">Toxin-antitoxin system</keyword>
<dbReference type="RefSeq" id="WP_133703725.1">
    <property type="nucleotide sequence ID" value="NZ_SNXS01000013.1"/>
</dbReference>
<evidence type="ECO:0000313" key="8">
    <source>
        <dbReference type="EMBL" id="TDP61415.1"/>
    </source>
</evidence>
<evidence type="ECO:0000256" key="6">
    <source>
        <dbReference type="HAMAP-Rule" id="MF_00265"/>
    </source>
</evidence>
<dbReference type="OrthoDB" id="9811788at2"/>
<organism evidence="8 9">
    <name type="scientific">Roseateles toxinivorans</name>
    <dbReference type="NCBI Taxonomy" id="270368"/>
    <lineage>
        <taxon>Bacteria</taxon>
        <taxon>Pseudomonadati</taxon>
        <taxon>Pseudomonadota</taxon>
        <taxon>Betaproteobacteria</taxon>
        <taxon>Burkholderiales</taxon>
        <taxon>Sphaerotilaceae</taxon>
        <taxon>Roseateles</taxon>
    </lineage>
</organism>
<dbReference type="CDD" id="cd18760">
    <property type="entry name" value="PIN_MtVapC3-like"/>
    <property type="match status" value="1"/>
</dbReference>
<evidence type="ECO:0000256" key="1">
    <source>
        <dbReference type="ARBA" id="ARBA00022649"/>
    </source>
</evidence>
<comment type="caution">
    <text evidence="8">The sequence shown here is derived from an EMBL/GenBank/DDBJ whole genome shotgun (WGS) entry which is preliminary data.</text>
</comment>
<dbReference type="PANTHER" id="PTHR42740:SF1">
    <property type="entry name" value="RIBONUCLEASE VAPC3"/>
    <property type="match status" value="1"/>
</dbReference>
<gene>
    <name evidence="6" type="primary">vapC</name>
    <name evidence="8" type="ORF">DES47_11398</name>
</gene>
<name>A0A4V3CSP4_9BURK</name>
<dbReference type="EMBL" id="SNXS01000013">
    <property type="protein sequence ID" value="TDP61415.1"/>
    <property type="molecule type" value="Genomic_DNA"/>
</dbReference>
<evidence type="ECO:0000256" key="5">
    <source>
        <dbReference type="ARBA" id="ARBA00022842"/>
    </source>
</evidence>
<dbReference type="Proteomes" id="UP000295361">
    <property type="component" value="Unassembled WGS sequence"/>
</dbReference>
<keyword evidence="9" id="KW-1185">Reference proteome</keyword>
<proteinExistence type="inferred from homology"/>
<dbReference type="Pfam" id="PF01850">
    <property type="entry name" value="PIN"/>
    <property type="match status" value="1"/>
</dbReference>
<evidence type="ECO:0000256" key="2">
    <source>
        <dbReference type="ARBA" id="ARBA00022722"/>
    </source>
</evidence>
<comment type="similarity">
    <text evidence="6">Belongs to the PINc/VapC protein family.</text>
</comment>
<dbReference type="InterPro" id="IPR002716">
    <property type="entry name" value="PIN_dom"/>
</dbReference>
<keyword evidence="6" id="KW-0800">Toxin</keyword>
<dbReference type="GO" id="GO:0000287">
    <property type="term" value="F:magnesium ion binding"/>
    <property type="evidence" value="ECO:0007669"/>
    <property type="project" value="UniProtKB-UniRule"/>
</dbReference>
<dbReference type="EC" id="3.1.-.-" evidence="6"/>
<feature type="domain" description="PIN" evidence="7">
    <location>
        <begin position="2"/>
        <end position="118"/>
    </location>
</feature>
<dbReference type="GO" id="GO:0090729">
    <property type="term" value="F:toxin activity"/>
    <property type="evidence" value="ECO:0007669"/>
    <property type="project" value="UniProtKB-KW"/>
</dbReference>
<protein>
    <recommendedName>
        <fullName evidence="6">Ribonuclease VapC</fullName>
        <shortName evidence="6">RNase VapC</shortName>
        <ecNumber evidence="6">3.1.-.-</ecNumber>
    </recommendedName>
    <alternativeName>
        <fullName evidence="6">Toxin VapC</fullName>
    </alternativeName>
</protein>
<reference evidence="8 9" key="1">
    <citation type="submission" date="2019-03" db="EMBL/GenBank/DDBJ databases">
        <title>Genomic Encyclopedia of Type Strains, Phase IV (KMG-IV): sequencing the most valuable type-strain genomes for metagenomic binning, comparative biology and taxonomic classification.</title>
        <authorList>
            <person name="Goeker M."/>
        </authorList>
    </citation>
    <scope>NUCLEOTIDE SEQUENCE [LARGE SCALE GENOMIC DNA]</scope>
    <source>
        <strain evidence="8 9">DSM 16998</strain>
    </source>
</reference>
<comment type="function">
    <text evidence="6">Toxic component of a toxin-antitoxin (TA) system. An RNase.</text>
</comment>
<keyword evidence="3 6" id="KW-0479">Metal-binding</keyword>
<comment type="cofactor">
    <cofactor evidence="6">
        <name>Mg(2+)</name>
        <dbReference type="ChEBI" id="CHEBI:18420"/>
    </cofactor>
</comment>